<dbReference type="EMBL" id="VDLV01000001">
    <property type="protein sequence ID" value="MBA1376496.1"/>
    <property type="molecule type" value="Genomic_DNA"/>
</dbReference>
<dbReference type="Proteomes" id="UP000572407">
    <property type="component" value="Unassembled WGS sequence"/>
</dbReference>
<organism evidence="1 2">
    <name type="scientific">Pseudomonas brassicacearum subsp. neoaurantiaca</name>
    <dbReference type="NCBI Taxonomy" id="494916"/>
    <lineage>
        <taxon>Bacteria</taxon>
        <taxon>Pseudomonadati</taxon>
        <taxon>Pseudomonadota</taxon>
        <taxon>Gammaproteobacteria</taxon>
        <taxon>Pseudomonadales</taxon>
        <taxon>Pseudomonadaceae</taxon>
        <taxon>Pseudomonas</taxon>
    </lineage>
</organism>
<protein>
    <submittedName>
        <fullName evidence="1">Uncharacterized protein</fullName>
    </submittedName>
</protein>
<reference evidence="1 2" key="1">
    <citation type="submission" date="2019-06" db="EMBL/GenBank/DDBJ databases">
        <title>Analysis of the biodiversity of Brassica napus bacterial endophytes for the selection of potential efficient biofertilizers for rapeseed crops.</title>
        <authorList>
            <person name="Jimenez-Gomez A."/>
            <person name="Saati-Santamaria Z."/>
            <person name="Menendez E."/>
            <person name="Rivas R."/>
            <person name="Mateos P.F."/>
            <person name="Velazquez E."/>
            <person name="Garcia-Fraile P."/>
        </authorList>
    </citation>
    <scope>NUCLEOTIDE SEQUENCE [LARGE SCALE GENOMIC DNA]</scope>
    <source>
        <strain evidence="1 2">CDVBN10</strain>
    </source>
</reference>
<proteinExistence type="predicted"/>
<dbReference type="AlphaFoldDB" id="A0A7V8RHB7"/>
<evidence type="ECO:0000313" key="2">
    <source>
        <dbReference type="Proteomes" id="UP000572407"/>
    </source>
</evidence>
<name>A0A7V8RHB7_9PSED</name>
<evidence type="ECO:0000313" key="1">
    <source>
        <dbReference type="EMBL" id="MBA1376496.1"/>
    </source>
</evidence>
<gene>
    <name evidence="1" type="ORF">FHK92_01430</name>
</gene>
<comment type="caution">
    <text evidence="1">The sequence shown here is derived from an EMBL/GenBank/DDBJ whole genome shotgun (WGS) entry which is preliminary data.</text>
</comment>
<sequence length="73" mass="8175">MLPLGREAALFLGLLRSPAGASSLATGPSLLSSESHCLWERACSRKRRHIQHHCKLTLRFREQARSHRDLGCP</sequence>
<accession>A0A7V8RHB7</accession>